<reference evidence="1 2" key="1">
    <citation type="journal article" date="2023" name="Science">
        <title>Complex scaffold remodeling in plant triterpene biosynthesis.</title>
        <authorList>
            <person name="De La Pena R."/>
            <person name="Hodgson H."/>
            <person name="Liu J.C."/>
            <person name="Stephenson M.J."/>
            <person name="Martin A.C."/>
            <person name="Owen C."/>
            <person name="Harkess A."/>
            <person name="Leebens-Mack J."/>
            <person name="Jimenez L.E."/>
            <person name="Osbourn A."/>
            <person name="Sattely E.S."/>
        </authorList>
    </citation>
    <scope>NUCLEOTIDE SEQUENCE [LARGE SCALE GENOMIC DNA]</scope>
    <source>
        <strain evidence="2">cv. JPN11</strain>
        <tissue evidence="1">Leaf</tissue>
    </source>
</reference>
<evidence type="ECO:0000313" key="1">
    <source>
        <dbReference type="EMBL" id="KAJ4714818.1"/>
    </source>
</evidence>
<name>A0ACC1XV39_MELAZ</name>
<gene>
    <name evidence="1" type="ORF">OWV82_013247</name>
</gene>
<comment type="caution">
    <text evidence="1">The sequence shown here is derived from an EMBL/GenBank/DDBJ whole genome shotgun (WGS) entry which is preliminary data.</text>
</comment>
<evidence type="ECO:0000313" key="2">
    <source>
        <dbReference type="Proteomes" id="UP001164539"/>
    </source>
</evidence>
<dbReference type="EMBL" id="CM051400">
    <property type="protein sequence ID" value="KAJ4714818.1"/>
    <property type="molecule type" value="Genomic_DNA"/>
</dbReference>
<dbReference type="Proteomes" id="UP001164539">
    <property type="component" value="Chromosome 7"/>
</dbReference>
<accession>A0ACC1XV39</accession>
<sequence>MATMFQALSTLLFLSFVSSSFGSDMSIISYYNNHAHSSSWRTDDEVMSIYQSWMVKHGKTSNDLGETEKRFADLTNQEYRAMYLGTGTDAKRRLMKSKVASRRYVFKAGDQLPESVDWREKGAVNPVKDQGSCGSCWAFSTVAAVEGINQIVTGELISLSEQELVDCDRSYNAGCNGGLMDYAFQFIIQNGGMDTEQDYPYLGHDSACDPARKNSKIVSIDGYEDVVPFDEMSLKKAVAHQPVSVAIEAGGRAFQLYESGVFTGKCGSALDHGVVAVGYGTENGVDYWLVRNSWGENWGESGYVKLHRNVLDTYTGKCGIAMEASYPVKNSVSQNPAKPYSSS</sequence>
<organism evidence="1 2">
    <name type="scientific">Melia azedarach</name>
    <name type="common">Chinaberry tree</name>
    <dbReference type="NCBI Taxonomy" id="155640"/>
    <lineage>
        <taxon>Eukaryota</taxon>
        <taxon>Viridiplantae</taxon>
        <taxon>Streptophyta</taxon>
        <taxon>Embryophyta</taxon>
        <taxon>Tracheophyta</taxon>
        <taxon>Spermatophyta</taxon>
        <taxon>Magnoliopsida</taxon>
        <taxon>eudicotyledons</taxon>
        <taxon>Gunneridae</taxon>
        <taxon>Pentapetalae</taxon>
        <taxon>rosids</taxon>
        <taxon>malvids</taxon>
        <taxon>Sapindales</taxon>
        <taxon>Meliaceae</taxon>
        <taxon>Melia</taxon>
    </lineage>
</organism>
<proteinExistence type="predicted"/>
<protein>
    <submittedName>
        <fullName evidence="1">Cysteine proteinase</fullName>
    </submittedName>
</protein>
<keyword evidence="2" id="KW-1185">Reference proteome</keyword>